<dbReference type="EC" id="5.5.1.19" evidence="3"/>
<keyword evidence="5" id="KW-0520">NAD</keyword>
<sequence length="506" mass="55974">MIKQVLLSLALMPAACPFLLRGGILPSLNRQQGKVCSASTGSVVSRGPRLGGLRMSSNEQVMDVVVVGSGPAGLALTAELGMKGMKVSCVDPNLDVGWIPNYGVWVDEVEPLGLKECLMTIWPTATVFMGGSSGDEKIVLNRPYGRIDRKKIKEHFLSRCSKYGVRMEKVAVKSLLHEKSMTSVKLDDGSELKTRLVVDCTGHSKAFVEYEQGREPGVQAAYGIECDIEPGTYPFPLDEMLLMDYRDVHMQSSSGELAESEAVPTFIYVMPTNAGRVFFEETSLIANPAVPFDDLKRRLYKRLDLWGTKVVKVHEEEFCYIPMGGAMPVSPQRVVGFGGSAGLVHPATGYMLSRTLTLASDTAKSIEEALKKNPEDAEAAAHHVWEQLWTDKTRRQRDFANFGGEYLESIGLGELREFFGAFFVLPFQQWGGFLSHRLVEPYERLIFGLGVWENTSWRVRGSLALKGFLSGPNGWITLARSVLPLAGDDSKQFPSKSNRPEFFKKL</sequence>
<evidence type="ECO:0000256" key="7">
    <source>
        <dbReference type="SAM" id="SignalP"/>
    </source>
</evidence>
<organism evidence="8">
    <name type="scientific">Guillardia theta</name>
    <name type="common">Cryptophyte</name>
    <name type="synonym">Cryptomonas phi</name>
    <dbReference type="NCBI Taxonomy" id="55529"/>
    <lineage>
        <taxon>Eukaryota</taxon>
        <taxon>Cryptophyceae</taxon>
        <taxon>Pyrenomonadales</taxon>
        <taxon>Geminigeraceae</taxon>
        <taxon>Guillardia</taxon>
    </lineage>
</organism>
<dbReference type="GO" id="GO:0016705">
    <property type="term" value="F:oxidoreductase activity, acting on paired donors, with incorporation or reduction of molecular oxygen"/>
    <property type="evidence" value="ECO:0007669"/>
    <property type="project" value="InterPro"/>
</dbReference>
<gene>
    <name evidence="8" type="ORF">GTHE00462_LOCUS18407</name>
</gene>
<evidence type="ECO:0000256" key="5">
    <source>
        <dbReference type="ARBA" id="ARBA00023027"/>
    </source>
</evidence>
<evidence type="ECO:0000256" key="4">
    <source>
        <dbReference type="ARBA" id="ARBA00022746"/>
    </source>
</evidence>
<accession>A0A7S4NSA5</accession>
<reference evidence="8" key="1">
    <citation type="submission" date="2021-01" db="EMBL/GenBank/DDBJ databases">
        <authorList>
            <person name="Corre E."/>
            <person name="Pelletier E."/>
            <person name="Niang G."/>
            <person name="Scheremetjew M."/>
            <person name="Finn R."/>
            <person name="Kale V."/>
            <person name="Holt S."/>
            <person name="Cochrane G."/>
            <person name="Meng A."/>
            <person name="Brown T."/>
            <person name="Cohen L."/>
        </authorList>
    </citation>
    <scope>NUCLEOTIDE SEQUENCE</scope>
    <source>
        <strain evidence="8">CCMP 2712</strain>
    </source>
</reference>
<dbReference type="NCBIfam" id="TIGR01790">
    <property type="entry name" value="carotene-cycl"/>
    <property type="match status" value="1"/>
</dbReference>
<comment type="pathway">
    <text evidence="6">Carotenoid biosynthesis; beta-zeacarotene biosynthesis.</text>
</comment>
<evidence type="ECO:0000256" key="2">
    <source>
        <dbReference type="ARBA" id="ARBA00006599"/>
    </source>
</evidence>
<evidence type="ECO:0000313" key="8">
    <source>
        <dbReference type="EMBL" id="CAE2305578.1"/>
    </source>
</evidence>
<dbReference type="AlphaFoldDB" id="A0A7S4NSA5"/>
<dbReference type="PANTHER" id="PTHR39757">
    <property type="match status" value="1"/>
</dbReference>
<feature type="signal peptide" evidence="7">
    <location>
        <begin position="1"/>
        <end position="17"/>
    </location>
</feature>
<evidence type="ECO:0000256" key="3">
    <source>
        <dbReference type="ARBA" id="ARBA00012242"/>
    </source>
</evidence>
<proteinExistence type="inferred from homology"/>
<dbReference type="InterPro" id="IPR010108">
    <property type="entry name" value="Lycopene_cyclase_b/e"/>
</dbReference>
<evidence type="ECO:0000256" key="6">
    <source>
        <dbReference type="ARBA" id="ARBA00037906"/>
    </source>
</evidence>
<dbReference type="Gene3D" id="3.50.50.60">
    <property type="entry name" value="FAD/NAD(P)-binding domain"/>
    <property type="match status" value="1"/>
</dbReference>
<feature type="chain" id="PRO_5031035733" description="lycopene beta-cyclase" evidence="7">
    <location>
        <begin position="18"/>
        <end position="506"/>
    </location>
</feature>
<keyword evidence="7" id="KW-0732">Signal</keyword>
<dbReference type="GO" id="GO:0016860">
    <property type="term" value="F:intramolecular oxidoreductase activity"/>
    <property type="evidence" value="ECO:0007669"/>
    <property type="project" value="UniProtKB-ARBA"/>
</dbReference>
<dbReference type="GO" id="GO:0016117">
    <property type="term" value="P:carotenoid biosynthetic process"/>
    <property type="evidence" value="ECO:0007669"/>
    <property type="project" value="UniProtKB-KW"/>
</dbReference>
<dbReference type="Pfam" id="PF05834">
    <property type="entry name" value="Lycopene_cycl"/>
    <property type="match status" value="1"/>
</dbReference>
<protein>
    <recommendedName>
        <fullName evidence="3">lycopene beta-cyclase</fullName>
        <ecNumber evidence="3">5.5.1.19</ecNumber>
    </recommendedName>
</protein>
<keyword evidence="4" id="KW-0125">Carotenoid biosynthesis</keyword>
<comment type="similarity">
    <text evidence="2">Belongs to the lycopene cyclase family.</text>
</comment>
<name>A0A7S4NSA5_GUITH</name>
<dbReference type="SUPFAM" id="SSF51905">
    <property type="entry name" value="FAD/NAD(P)-binding domain"/>
    <property type="match status" value="1"/>
</dbReference>
<comment type="pathway">
    <text evidence="1">Carotenoid biosynthesis; beta-carotene biosynthesis.</text>
</comment>
<dbReference type="PANTHER" id="PTHR39757:SF5">
    <property type="entry name" value="OS02G0190600 PROTEIN"/>
    <property type="match status" value="1"/>
</dbReference>
<dbReference type="InterPro" id="IPR036188">
    <property type="entry name" value="FAD/NAD-bd_sf"/>
</dbReference>
<evidence type="ECO:0000256" key="1">
    <source>
        <dbReference type="ARBA" id="ARBA00005089"/>
    </source>
</evidence>
<dbReference type="EMBL" id="HBKN01023478">
    <property type="protein sequence ID" value="CAE2305578.1"/>
    <property type="molecule type" value="Transcribed_RNA"/>
</dbReference>